<dbReference type="EMBL" id="JAMTCK010000010">
    <property type="protein sequence ID" value="MCP2167446.1"/>
    <property type="molecule type" value="Genomic_DNA"/>
</dbReference>
<dbReference type="PROSITE" id="PS50234">
    <property type="entry name" value="VWFA"/>
    <property type="match status" value="1"/>
</dbReference>
<proteinExistence type="predicted"/>
<feature type="domain" description="VWFA" evidence="2">
    <location>
        <begin position="178"/>
        <end position="417"/>
    </location>
</feature>
<dbReference type="Pfam" id="PF13519">
    <property type="entry name" value="VWA_2"/>
    <property type="match status" value="1"/>
</dbReference>
<evidence type="ECO:0000313" key="4">
    <source>
        <dbReference type="Proteomes" id="UP001206128"/>
    </source>
</evidence>
<dbReference type="AlphaFoldDB" id="A0AAE3GFV6"/>
<feature type="region of interest" description="Disordered" evidence="1">
    <location>
        <begin position="584"/>
        <end position="621"/>
    </location>
</feature>
<dbReference type="RefSeq" id="WP_253774343.1">
    <property type="nucleotide sequence ID" value="NZ_JAMTCK010000010.1"/>
</dbReference>
<evidence type="ECO:0000259" key="2">
    <source>
        <dbReference type="PROSITE" id="PS50234"/>
    </source>
</evidence>
<reference evidence="3" key="1">
    <citation type="submission" date="2022-06" db="EMBL/GenBank/DDBJ databases">
        <title>Genomic Encyclopedia of Archaeal and Bacterial Type Strains, Phase II (KMG-II): from individual species to whole genera.</title>
        <authorList>
            <person name="Goeker M."/>
        </authorList>
    </citation>
    <scope>NUCLEOTIDE SEQUENCE</scope>
    <source>
        <strain evidence="3">DSM 43935</strain>
    </source>
</reference>
<dbReference type="InterPro" id="IPR036465">
    <property type="entry name" value="vWFA_dom_sf"/>
</dbReference>
<dbReference type="Proteomes" id="UP001206128">
    <property type="component" value="Unassembled WGS sequence"/>
</dbReference>
<dbReference type="CDD" id="cd00198">
    <property type="entry name" value="vWFA"/>
    <property type="match status" value="1"/>
</dbReference>
<sequence>MTRVADSASHRLAVVPGGGPISGHRVGVPVGDGSGPCLLSVRTGSGWLRAAVFAAESDAVPAGFVAVDEELAGAWDVDASDRPEWLLERATPVPVRRLVLELPTERDPGEAARDVARAGLVGALLWVPAGGADVSLPVDGLPHRVREIDLGGRADVVAGVTRDTVVELHASAVRAGVDIVVLADCSNSMSVDDLPVGVESRRFFGSTERWITRMEALKRSLHELLDMRLQISGRVSRLALLEFNTHVRHRFPRQGGMAQLDGSSPESLVTEFRHAVALLRPNGGTDIGNALHEAANLLYQHGRPGNEKLIVLVSDGANWSPAGDQGTGEVVHTVEEPVSLVAHLHRDVGIRLHAIGISTAELFRRRRAYQPNESVVPNHALLEELVKVGGGDPTTVGGLDVLADYFAGLGGGIIHRVGERLSEPPRPGRLPDHTRAALDRLRSVGTGDWDERRADLRGRISELAGRCDTEAQRVLGRPVWKEESIMRLSSREFGRLLAADHELTRFLVGLCGGLRPSHDSGHFAPLRAVLDGLSAAVAGQSADYARLGAVSGLPVDSPASAQVAVMQRVHDVLADLHRALSDARPLVSPADATTDVPSGEPPGGAPDGTPTTAKRRFTYLE</sequence>
<organism evidence="3 4">
    <name type="scientific">Goodfellowiella coeruleoviolacea</name>
    <dbReference type="NCBI Taxonomy" id="334858"/>
    <lineage>
        <taxon>Bacteria</taxon>
        <taxon>Bacillati</taxon>
        <taxon>Actinomycetota</taxon>
        <taxon>Actinomycetes</taxon>
        <taxon>Pseudonocardiales</taxon>
        <taxon>Pseudonocardiaceae</taxon>
        <taxon>Goodfellowiella</taxon>
    </lineage>
</organism>
<accession>A0AAE3GFV6</accession>
<name>A0AAE3GFV6_9PSEU</name>
<evidence type="ECO:0000256" key="1">
    <source>
        <dbReference type="SAM" id="MobiDB-lite"/>
    </source>
</evidence>
<comment type="caution">
    <text evidence="3">The sequence shown here is derived from an EMBL/GenBank/DDBJ whole genome shotgun (WGS) entry which is preliminary data.</text>
</comment>
<evidence type="ECO:0000313" key="3">
    <source>
        <dbReference type="EMBL" id="MCP2167446.1"/>
    </source>
</evidence>
<dbReference type="Gene3D" id="3.40.50.410">
    <property type="entry name" value="von Willebrand factor, type A domain"/>
    <property type="match status" value="1"/>
</dbReference>
<dbReference type="InterPro" id="IPR002035">
    <property type="entry name" value="VWF_A"/>
</dbReference>
<protein>
    <submittedName>
        <fullName evidence="3">von Willebrand factor type A domain-containing protein</fullName>
    </submittedName>
</protein>
<keyword evidence="4" id="KW-1185">Reference proteome</keyword>
<dbReference type="SUPFAM" id="SSF53300">
    <property type="entry name" value="vWA-like"/>
    <property type="match status" value="1"/>
</dbReference>
<gene>
    <name evidence="3" type="ORF">LX83_004319</name>
</gene>
<dbReference type="SMART" id="SM00327">
    <property type="entry name" value="VWA"/>
    <property type="match status" value="1"/>
</dbReference>